<dbReference type="GO" id="GO:0006782">
    <property type="term" value="P:protoporphyrinogen IX biosynthetic process"/>
    <property type="evidence" value="ECO:0007669"/>
    <property type="project" value="UniProtKB-UniRule"/>
</dbReference>
<dbReference type="FunFam" id="3.40.1500.10:FF:000005">
    <property type="entry name" value="Oxygen-dependent coproporphyrinogen-III oxidase"/>
    <property type="match status" value="1"/>
</dbReference>
<dbReference type="PANTHER" id="PTHR10755:SF0">
    <property type="entry name" value="OXYGEN-DEPENDENT COPROPORPHYRINOGEN-III OXIDASE, MITOCHONDRIAL"/>
    <property type="match status" value="1"/>
</dbReference>
<dbReference type="PIRSF" id="PIRSF000166">
    <property type="entry name" value="Coproporphyri_ox"/>
    <property type="match status" value="1"/>
</dbReference>
<dbReference type="AlphaFoldDB" id="A0A1T4NWD1"/>
<proteinExistence type="inferred from homology"/>
<dbReference type="InterPro" id="IPR036406">
    <property type="entry name" value="Coprogen_oxidase_aer_sf"/>
</dbReference>
<keyword evidence="6 9" id="KW-0560">Oxidoreductase</keyword>
<name>A0A1T4NWD1_9HYPH</name>
<dbReference type="GO" id="GO:0042803">
    <property type="term" value="F:protein homodimerization activity"/>
    <property type="evidence" value="ECO:0007669"/>
    <property type="project" value="UniProtKB-UniRule"/>
</dbReference>
<feature type="binding site" evidence="9">
    <location>
        <position position="197"/>
    </location>
    <ligand>
        <name>a divalent metal cation</name>
        <dbReference type="ChEBI" id="CHEBI:60240"/>
    </ligand>
</feature>
<evidence type="ECO:0000256" key="3">
    <source>
        <dbReference type="ARBA" id="ARBA00011738"/>
    </source>
</evidence>
<keyword evidence="8 9" id="KW-0627">Porphyrin biosynthesis</keyword>
<organism evidence="10 11">
    <name type="scientific">Consotaella salsifontis</name>
    <dbReference type="NCBI Taxonomy" id="1365950"/>
    <lineage>
        <taxon>Bacteria</taxon>
        <taxon>Pseudomonadati</taxon>
        <taxon>Pseudomonadota</taxon>
        <taxon>Alphaproteobacteria</taxon>
        <taxon>Hyphomicrobiales</taxon>
        <taxon>Aurantimonadaceae</taxon>
        <taxon>Consotaella</taxon>
    </lineage>
</organism>
<feature type="binding site" evidence="9">
    <location>
        <position position="118"/>
    </location>
    <ligand>
        <name>a divalent metal cation</name>
        <dbReference type="ChEBI" id="CHEBI:60240"/>
    </ligand>
</feature>
<evidence type="ECO:0000256" key="2">
    <source>
        <dbReference type="ARBA" id="ARBA00010644"/>
    </source>
</evidence>
<dbReference type="InterPro" id="IPR018375">
    <property type="entry name" value="Coprogen_oxidase_CS"/>
</dbReference>
<dbReference type="UniPathway" id="UPA00251">
    <property type="reaction ID" value="UER00322"/>
</dbReference>
<feature type="active site" description="Proton donor" evidence="9">
    <location>
        <position position="128"/>
    </location>
</feature>
<dbReference type="Pfam" id="PF01218">
    <property type="entry name" value="Coprogen_oxidas"/>
    <property type="match status" value="1"/>
</dbReference>
<keyword evidence="11" id="KW-1185">Reference proteome</keyword>
<dbReference type="GO" id="GO:0005737">
    <property type="term" value="C:cytoplasm"/>
    <property type="evidence" value="ECO:0007669"/>
    <property type="project" value="UniProtKB-SubCell"/>
</dbReference>
<dbReference type="PROSITE" id="PS01021">
    <property type="entry name" value="COPROGEN_OXIDASE"/>
    <property type="match status" value="1"/>
</dbReference>
<evidence type="ECO:0000256" key="7">
    <source>
        <dbReference type="ARBA" id="ARBA00023133"/>
    </source>
</evidence>
<dbReference type="InterPro" id="IPR001260">
    <property type="entry name" value="Coprogen_oxidase_aer"/>
</dbReference>
<dbReference type="SUPFAM" id="SSF102886">
    <property type="entry name" value="Coproporphyrinogen III oxidase"/>
    <property type="match status" value="1"/>
</dbReference>
<dbReference type="EMBL" id="FUXL01000003">
    <property type="protein sequence ID" value="SJZ83533.1"/>
    <property type="molecule type" value="Genomic_DNA"/>
</dbReference>
<feature type="binding site" evidence="9">
    <location>
        <begin position="130"/>
        <end position="132"/>
    </location>
    <ligand>
        <name>substrate</name>
    </ligand>
</feature>
<keyword evidence="4 9" id="KW-0963">Cytoplasm</keyword>
<dbReference type="Proteomes" id="UP000190135">
    <property type="component" value="Unassembled WGS sequence"/>
</dbReference>
<dbReference type="PANTHER" id="PTHR10755">
    <property type="entry name" value="COPROPORPHYRINOGEN III OXIDASE, MITOCHONDRIAL"/>
    <property type="match status" value="1"/>
</dbReference>
<reference evidence="11" key="1">
    <citation type="submission" date="2017-02" db="EMBL/GenBank/DDBJ databases">
        <authorList>
            <person name="Varghese N."/>
            <person name="Submissions S."/>
        </authorList>
    </citation>
    <scope>NUCLEOTIDE SEQUENCE [LARGE SCALE GENOMIC DNA]</scope>
    <source>
        <strain evidence="11">USBA 369</strain>
    </source>
</reference>
<evidence type="ECO:0000256" key="1">
    <source>
        <dbReference type="ARBA" id="ARBA00005168"/>
    </source>
</evidence>
<feature type="site" description="Important for dimerization" evidence="9">
    <location>
        <position position="197"/>
    </location>
</feature>
<dbReference type="EC" id="1.3.3.3" evidence="9"/>
<dbReference type="OrthoDB" id="9777553at2"/>
<feature type="binding site" evidence="9">
    <location>
        <position position="128"/>
    </location>
    <ligand>
        <name>a divalent metal cation</name>
        <dbReference type="ChEBI" id="CHEBI:60240"/>
    </ligand>
</feature>
<evidence type="ECO:0000256" key="5">
    <source>
        <dbReference type="ARBA" id="ARBA00022723"/>
    </source>
</evidence>
<evidence type="ECO:0000313" key="11">
    <source>
        <dbReference type="Proteomes" id="UP000190135"/>
    </source>
</evidence>
<protein>
    <recommendedName>
        <fullName evidence="9">Oxygen-dependent coproporphyrinogen-III oxidase</fullName>
        <shortName evidence="9">CPO</shortName>
        <shortName evidence="9">Coprogen oxidase</shortName>
        <shortName evidence="9">Coproporphyrinogenase</shortName>
        <ecNumber evidence="9">1.3.3.3</ecNumber>
    </recommendedName>
</protein>
<comment type="catalytic activity">
    <reaction evidence="9">
        <text>coproporphyrinogen III + O2 + 2 H(+) = protoporphyrinogen IX + 2 CO2 + 2 H2O</text>
        <dbReference type="Rhea" id="RHEA:18257"/>
        <dbReference type="ChEBI" id="CHEBI:15377"/>
        <dbReference type="ChEBI" id="CHEBI:15378"/>
        <dbReference type="ChEBI" id="CHEBI:15379"/>
        <dbReference type="ChEBI" id="CHEBI:16526"/>
        <dbReference type="ChEBI" id="CHEBI:57307"/>
        <dbReference type="ChEBI" id="CHEBI:57309"/>
        <dbReference type="EC" id="1.3.3.3"/>
    </reaction>
</comment>
<evidence type="ECO:0000256" key="9">
    <source>
        <dbReference type="HAMAP-Rule" id="MF_00333"/>
    </source>
</evidence>
<feature type="binding site" evidence="9">
    <location>
        <begin position="284"/>
        <end position="286"/>
    </location>
    <ligand>
        <name>substrate</name>
    </ligand>
</feature>
<dbReference type="RefSeq" id="WP_078707332.1">
    <property type="nucleotide sequence ID" value="NZ_FUXL01000003.1"/>
</dbReference>
<evidence type="ECO:0000256" key="4">
    <source>
        <dbReference type="ARBA" id="ARBA00022490"/>
    </source>
</evidence>
<evidence type="ECO:0000256" key="8">
    <source>
        <dbReference type="ARBA" id="ARBA00023244"/>
    </source>
</evidence>
<keyword evidence="5 9" id="KW-0479">Metal-binding</keyword>
<sequence>MERPDLPEGLPEEIEEKKGRARAWFEELRDSLCAAFESLEDELAGEEGLPPGRFEQTEWAREGGGGGLMSMLKGRVFEKAGIHTSTVFGEFSPEFRSQIPGAEENPAFWASGISLIAHPRNPNVPAVHMNTRMVVTTRQWFGGGADLTPMLERRRTQEDQDTAAFHRAMRFVCERHQDIVDYERLKTWCDEYFFLPHRGEPRGVGGIFYDWLHSGEESGGWEADFAFTRDVGRAFQVVYPHLVRHNAAAPITEADREEQLIRRGRYVEYNLLYDRGTIFGLKTGGNVPSILSSLPPIVKWP</sequence>
<dbReference type="GO" id="GO:0004109">
    <property type="term" value="F:coproporphyrinogen oxidase activity"/>
    <property type="evidence" value="ECO:0007669"/>
    <property type="project" value="UniProtKB-UniRule"/>
</dbReference>
<dbReference type="NCBIfam" id="NF003727">
    <property type="entry name" value="PRK05330.1"/>
    <property type="match status" value="1"/>
</dbReference>
<comment type="function">
    <text evidence="9">Involved in the heme biosynthesis. Catalyzes the aerobic oxidative decarboxylation of propionate groups of rings A and B of coproporphyrinogen-III to yield the vinyl groups in protoporphyrinogen-IX.</text>
</comment>
<dbReference type="STRING" id="1365950.SAMN05428963_103225"/>
<dbReference type="Gene3D" id="3.40.1500.10">
    <property type="entry name" value="Coproporphyrinogen III oxidase, aerobic"/>
    <property type="match status" value="1"/>
</dbReference>
<feature type="region of interest" description="Important for dimerization" evidence="9">
    <location>
        <begin position="266"/>
        <end position="301"/>
    </location>
</feature>
<comment type="similarity">
    <text evidence="2 9">Belongs to the aerobic coproporphyrinogen-III oxidase family.</text>
</comment>
<evidence type="ECO:0000256" key="6">
    <source>
        <dbReference type="ARBA" id="ARBA00023002"/>
    </source>
</evidence>
<gene>
    <name evidence="9" type="primary">hemF</name>
    <name evidence="10" type="ORF">SAMN05428963_103225</name>
</gene>
<dbReference type="GO" id="GO:0046872">
    <property type="term" value="F:metal ion binding"/>
    <property type="evidence" value="ECO:0007669"/>
    <property type="project" value="UniProtKB-KW"/>
</dbReference>
<comment type="cofactor">
    <cofactor evidence="9">
        <name>a divalent metal cation</name>
        <dbReference type="ChEBI" id="CHEBI:60240"/>
    </cofactor>
</comment>
<accession>A0A1T4NWD1</accession>
<keyword evidence="7 9" id="KW-0350">Heme biosynthesis</keyword>
<comment type="pathway">
    <text evidence="1 9">Porphyrin-containing compound metabolism; protoporphyrin-IX biosynthesis; protoporphyrinogen-IX from coproporphyrinogen-III (O2 route): step 1/1.</text>
</comment>
<comment type="subcellular location">
    <subcellularLocation>
        <location evidence="9">Cytoplasm</location>
    </subcellularLocation>
</comment>
<dbReference type="PRINTS" id="PR00073">
    <property type="entry name" value="COPRGNOXDASE"/>
</dbReference>
<dbReference type="HAMAP" id="MF_00333">
    <property type="entry name" value="Coprogen_oxidas"/>
    <property type="match status" value="1"/>
</dbReference>
<feature type="binding site" evidence="9">
    <location>
        <position position="114"/>
    </location>
    <ligand>
        <name>substrate</name>
    </ligand>
</feature>
<evidence type="ECO:0000313" key="10">
    <source>
        <dbReference type="EMBL" id="SJZ83533.1"/>
    </source>
</evidence>
<comment type="subunit">
    <text evidence="3 9">Homodimer.</text>
</comment>
<feature type="binding site" evidence="9">
    <location>
        <position position="166"/>
    </location>
    <ligand>
        <name>a divalent metal cation</name>
        <dbReference type="ChEBI" id="CHEBI:60240"/>
    </ligand>
</feature>